<feature type="region of interest" description="Disordered" evidence="1">
    <location>
        <begin position="257"/>
        <end position="276"/>
    </location>
</feature>
<organism evidence="2 3">
    <name type="scientific">Ovis ammon polii</name>
    <dbReference type="NCBI Taxonomy" id="230172"/>
    <lineage>
        <taxon>Eukaryota</taxon>
        <taxon>Metazoa</taxon>
        <taxon>Chordata</taxon>
        <taxon>Craniata</taxon>
        <taxon>Vertebrata</taxon>
        <taxon>Euteleostomi</taxon>
        <taxon>Mammalia</taxon>
        <taxon>Eutheria</taxon>
        <taxon>Laurasiatheria</taxon>
        <taxon>Artiodactyla</taxon>
        <taxon>Ruminantia</taxon>
        <taxon>Pecora</taxon>
        <taxon>Bovidae</taxon>
        <taxon>Caprinae</taxon>
        <taxon>Ovis</taxon>
    </lineage>
</organism>
<evidence type="ECO:0000313" key="2">
    <source>
        <dbReference type="EMBL" id="KAI4539135.1"/>
    </source>
</evidence>
<accession>A0AAD4U8R4</accession>
<dbReference type="EMBL" id="JAKZEL010000011">
    <property type="protein sequence ID" value="KAI4539135.1"/>
    <property type="molecule type" value="Genomic_DNA"/>
</dbReference>
<dbReference type="AlphaFoldDB" id="A0AAD4U8R4"/>
<sequence>MFTDCQEGQTNVNAELEKEKEAPTGRTVEDAKSMKDEQTKRASSTGETIHIQGNHHTLNKTPKRLIPQSAKMRRHWHSDGGGNSWLLMPTHLSQPEFRWWKANVERIKSISKVNQLANEVRKSEAEGHTLNYDIAFVAKRAPFLTLHGSHVLTLREPKSSKILCLQVSFLGILQSTYMQGGDGIHPVECGKTPYMFSFTFLLFPHLMCMYKFNLIPNFLETVKLTSLMTLIKKGDGFLDFSCAKGIIIHGKGAEDFPPLPRGKAGSTAPPPPPGDTQRLLTASHVCSACCGLSSTQQSERPF</sequence>
<evidence type="ECO:0000313" key="3">
    <source>
        <dbReference type="Proteomes" id="UP001214576"/>
    </source>
</evidence>
<reference evidence="2" key="1">
    <citation type="submission" date="2022-03" db="EMBL/GenBank/DDBJ databases">
        <title>Genomic analyses of argali, domestic sheep and their hybrids provide insights into chromosomal evolution, heterosis and genetic basis of agronomic traits.</title>
        <authorList>
            <person name="Li M."/>
        </authorList>
    </citation>
    <scope>NUCLEOTIDE SEQUENCE</scope>
    <source>
        <strain evidence="2">CAU-MHL-2022a</strain>
        <tissue evidence="2">Skin</tissue>
    </source>
</reference>
<feature type="compositionally biased region" description="Basic and acidic residues" evidence="1">
    <location>
        <begin position="15"/>
        <end position="40"/>
    </location>
</feature>
<keyword evidence="3" id="KW-1185">Reference proteome</keyword>
<gene>
    <name evidence="2" type="ORF">MG293_010527</name>
</gene>
<dbReference type="Proteomes" id="UP001214576">
    <property type="component" value="Unassembled WGS sequence"/>
</dbReference>
<evidence type="ECO:0000256" key="1">
    <source>
        <dbReference type="SAM" id="MobiDB-lite"/>
    </source>
</evidence>
<feature type="compositionally biased region" description="Polar residues" evidence="1">
    <location>
        <begin position="1"/>
        <end position="13"/>
    </location>
</feature>
<feature type="region of interest" description="Disordered" evidence="1">
    <location>
        <begin position="1"/>
        <end position="46"/>
    </location>
</feature>
<protein>
    <submittedName>
        <fullName evidence="2">Uncharacterized protein</fullName>
    </submittedName>
</protein>
<proteinExistence type="predicted"/>
<name>A0AAD4U8R4_OVIAM</name>
<comment type="caution">
    <text evidence="2">The sequence shown here is derived from an EMBL/GenBank/DDBJ whole genome shotgun (WGS) entry which is preliminary data.</text>
</comment>